<keyword evidence="2" id="KW-1185">Reference proteome</keyword>
<dbReference type="WBParaSite" id="ASIM_0000308301-mRNA-1">
    <property type="protein sequence ID" value="ASIM_0000308301-mRNA-1"/>
    <property type="gene ID" value="ASIM_0000308301"/>
</dbReference>
<accession>A0A0M3J697</accession>
<dbReference type="Proteomes" id="UP000267096">
    <property type="component" value="Unassembled WGS sequence"/>
</dbReference>
<reference evidence="3" key="1">
    <citation type="submission" date="2017-02" db="UniProtKB">
        <authorList>
            <consortium name="WormBaseParasite"/>
        </authorList>
    </citation>
    <scope>IDENTIFICATION</scope>
</reference>
<dbReference type="EMBL" id="UYRR01004229">
    <property type="protein sequence ID" value="VDK20885.1"/>
    <property type="molecule type" value="Genomic_DNA"/>
</dbReference>
<gene>
    <name evidence="1" type="ORF">ASIM_LOCUS2931</name>
</gene>
<dbReference type="OrthoDB" id="5867968at2759"/>
<sequence>MPSQNIFPQSRSRLSNRSEPLIRVRSRRCLPSFEPPPIRPNSAYLSVPSKIASLRCYQPPPVVKHKPEISADTSGKSRIDQLFPDSEATLHSNLPETLFPTLLNEQKHSNNHKKKSKSAESSKMHINAFKDAVLSEVILRGVYTDRSVILTKLPFFSVSTYQK</sequence>
<proteinExistence type="predicted"/>
<organism evidence="3">
    <name type="scientific">Anisakis simplex</name>
    <name type="common">Herring worm</name>
    <dbReference type="NCBI Taxonomy" id="6269"/>
    <lineage>
        <taxon>Eukaryota</taxon>
        <taxon>Metazoa</taxon>
        <taxon>Ecdysozoa</taxon>
        <taxon>Nematoda</taxon>
        <taxon>Chromadorea</taxon>
        <taxon>Rhabditida</taxon>
        <taxon>Spirurina</taxon>
        <taxon>Ascaridomorpha</taxon>
        <taxon>Ascaridoidea</taxon>
        <taxon>Anisakidae</taxon>
        <taxon>Anisakis</taxon>
        <taxon>Anisakis simplex complex</taxon>
    </lineage>
</organism>
<reference evidence="1 2" key="2">
    <citation type="submission" date="2018-11" db="EMBL/GenBank/DDBJ databases">
        <authorList>
            <consortium name="Pathogen Informatics"/>
        </authorList>
    </citation>
    <scope>NUCLEOTIDE SEQUENCE [LARGE SCALE GENOMIC DNA]</scope>
</reference>
<evidence type="ECO:0000313" key="2">
    <source>
        <dbReference type="Proteomes" id="UP000267096"/>
    </source>
</evidence>
<evidence type="ECO:0000313" key="1">
    <source>
        <dbReference type="EMBL" id="VDK20885.1"/>
    </source>
</evidence>
<dbReference type="AlphaFoldDB" id="A0A0M3J697"/>
<name>A0A0M3J697_ANISI</name>
<protein>
    <submittedName>
        <fullName evidence="1 3">Uncharacterized protein</fullName>
    </submittedName>
</protein>
<evidence type="ECO:0000313" key="3">
    <source>
        <dbReference type="WBParaSite" id="ASIM_0000308301-mRNA-1"/>
    </source>
</evidence>